<sequence length="63" mass="7609">MPFLTNSAVNLYRPFERLLFPLNKTLDTVSTKNLSMSKNIFRKIRLLNRSFFRVITQHLKKYF</sequence>
<name>A0A3M7PZD8_BRAPC</name>
<dbReference type="Proteomes" id="UP000276133">
    <property type="component" value="Unassembled WGS sequence"/>
</dbReference>
<dbReference type="EMBL" id="REGN01008098">
    <property type="protein sequence ID" value="RNA04470.1"/>
    <property type="molecule type" value="Genomic_DNA"/>
</dbReference>
<gene>
    <name evidence="1" type="ORF">BpHYR1_003393</name>
</gene>
<evidence type="ECO:0000313" key="1">
    <source>
        <dbReference type="EMBL" id="RNA04470.1"/>
    </source>
</evidence>
<protein>
    <submittedName>
        <fullName evidence="1">Uncharacterized protein</fullName>
    </submittedName>
</protein>
<organism evidence="1 2">
    <name type="scientific">Brachionus plicatilis</name>
    <name type="common">Marine rotifer</name>
    <name type="synonym">Brachionus muelleri</name>
    <dbReference type="NCBI Taxonomy" id="10195"/>
    <lineage>
        <taxon>Eukaryota</taxon>
        <taxon>Metazoa</taxon>
        <taxon>Spiralia</taxon>
        <taxon>Gnathifera</taxon>
        <taxon>Rotifera</taxon>
        <taxon>Eurotatoria</taxon>
        <taxon>Monogononta</taxon>
        <taxon>Pseudotrocha</taxon>
        <taxon>Ploima</taxon>
        <taxon>Brachionidae</taxon>
        <taxon>Brachionus</taxon>
    </lineage>
</organism>
<dbReference type="AlphaFoldDB" id="A0A3M7PZD8"/>
<proteinExistence type="predicted"/>
<comment type="caution">
    <text evidence="1">The sequence shown here is derived from an EMBL/GenBank/DDBJ whole genome shotgun (WGS) entry which is preliminary data.</text>
</comment>
<evidence type="ECO:0000313" key="2">
    <source>
        <dbReference type="Proteomes" id="UP000276133"/>
    </source>
</evidence>
<keyword evidence="2" id="KW-1185">Reference proteome</keyword>
<reference evidence="1 2" key="1">
    <citation type="journal article" date="2018" name="Sci. Rep.">
        <title>Genomic signatures of local adaptation to the degree of environmental predictability in rotifers.</title>
        <authorList>
            <person name="Franch-Gras L."/>
            <person name="Hahn C."/>
            <person name="Garcia-Roger E.M."/>
            <person name="Carmona M.J."/>
            <person name="Serra M."/>
            <person name="Gomez A."/>
        </authorList>
    </citation>
    <scope>NUCLEOTIDE SEQUENCE [LARGE SCALE GENOMIC DNA]</scope>
    <source>
        <strain evidence="1">HYR1</strain>
    </source>
</reference>
<accession>A0A3M7PZD8</accession>